<dbReference type="AlphaFoldDB" id="A0A2S7WUM9"/>
<evidence type="ECO:0000256" key="1">
    <source>
        <dbReference type="SAM" id="Phobius"/>
    </source>
</evidence>
<reference evidence="3 4" key="1">
    <citation type="submission" date="2016-12" db="EMBL/GenBank/DDBJ databases">
        <title>Trade-off between light-utilization and light-protection in marine flavobacteria.</title>
        <authorList>
            <person name="Kumagai Y."/>
            <person name="Yoshizawa S."/>
            <person name="Kogure K."/>
            <person name="Iwasaki W."/>
        </authorList>
    </citation>
    <scope>NUCLEOTIDE SEQUENCE [LARGE SCALE GENOMIC DNA]</scope>
    <source>
        <strain evidence="3 4">ATCC 43844</strain>
    </source>
</reference>
<sequence length="231" mass="26576">MNEFKNIWILAKSGFLPKEKRNLKETIFLGLKLYGIMILLKAFCFGISYFLDYYGIFEIPKNITGEKLRDYSPILKILMVAIIGPIIEEFTYRIGLLFSKRNLTTTTIGISYFILKNLLELEKLYCILIALGIGIILYLSLNQKNVDLFSKLWKVNRRKIFYGLLLIFSLPHLVNYELTIELLIFSPIVILPHLVAGFIYSYARLNSGIILAICVHSFNNGIIPLISLIIK</sequence>
<dbReference type="GO" id="GO:0080120">
    <property type="term" value="P:CAAX-box protein maturation"/>
    <property type="evidence" value="ECO:0007669"/>
    <property type="project" value="UniProtKB-ARBA"/>
</dbReference>
<feature type="transmembrane region" description="Helical" evidence="1">
    <location>
        <begin position="124"/>
        <end position="140"/>
    </location>
</feature>
<comment type="caution">
    <text evidence="3">The sequence shown here is derived from an EMBL/GenBank/DDBJ whole genome shotgun (WGS) entry which is preliminary data.</text>
</comment>
<evidence type="ECO:0000313" key="3">
    <source>
        <dbReference type="EMBL" id="PQJ81285.1"/>
    </source>
</evidence>
<keyword evidence="1" id="KW-1133">Transmembrane helix</keyword>
<keyword evidence="1" id="KW-0472">Membrane</keyword>
<keyword evidence="4" id="KW-1185">Reference proteome</keyword>
<name>A0A2S7WUM9_9FLAO</name>
<dbReference type="EMBL" id="MSCM01000001">
    <property type="protein sequence ID" value="PQJ81285.1"/>
    <property type="molecule type" value="Genomic_DNA"/>
</dbReference>
<feature type="transmembrane region" description="Helical" evidence="1">
    <location>
        <begin position="209"/>
        <end position="230"/>
    </location>
</feature>
<proteinExistence type="predicted"/>
<keyword evidence="1" id="KW-0812">Transmembrane</keyword>
<feature type="transmembrane region" description="Helical" evidence="1">
    <location>
        <begin position="183"/>
        <end position="203"/>
    </location>
</feature>
<dbReference type="RefSeq" id="WP_105019863.1">
    <property type="nucleotide sequence ID" value="NZ_MSCM01000001.1"/>
</dbReference>
<protein>
    <recommendedName>
        <fullName evidence="2">CAAX prenyl protease 2/Lysostaphin resistance protein A-like domain-containing protein</fullName>
    </recommendedName>
</protein>
<dbReference type="InterPro" id="IPR003675">
    <property type="entry name" value="Rce1/LyrA-like_dom"/>
</dbReference>
<evidence type="ECO:0000259" key="2">
    <source>
        <dbReference type="Pfam" id="PF02517"/>
    </source>
</evidence>
<feature type="transmembrane region" description="Helical" evidence="1">
    <location>
        <begin position="71"/>
        <end position="92"/>
    </location>
</feature>
<dbReference type="OrthoDB" id="1275148at2"/>
<feature type="transmembrane region" description="Helical" evidence="1">
    <location>
        <begin position="27"/>
        <end position="51"/>
    </location>
</feature>
<feature type="domain" description="CAAX prenyl protease 2/Lysostaphin resistance protein A-like" evidence="2">
    <location>
        <begin position="73"/>
        <end position="221"/>
    </location>
</feature>
<evidence type="ECO:0000313" key="4">
    <source>
        <dbReference type="Proteomes" id="UP000239068"/>
    </source>
</evidence>
<dbReference type="Proteomes" id="UP000239068">
    <property type="component" value="Unassembled WGS sequence"/>
</dbReference>
<dbReference type="GO" id="GO:0004175">
    <property type="term" value="F:endopeptidase activity"/>
    <property type="evidence" value="ECO:0007669"/>
    <property type="project" value="UniProtKB-ARBA"/>
</dbReference>
<dbReference type="Pfam" id="PF02517">
    <property type="entry name" value="Rce1-like"/>
    <property type="match status" value="1"/>
</dbReference>
<gene>
    <name evidence="3" type="ORF">BTO16_01215</name>
</gene>
<accession>A0A2S7WUM9</accession>
<organism evidence="3 4">
    <name type="scientific">Polaribacter glomeratus</name>
    <dbReference type="NCBI Taxonomy" id="102"/>
    <lineage>
        <taxon>Bacteria</taxon>
        <taxon>Pseudomonadati</taxon>
        <taxon>Bacteroidota</taxon>
        <taxon>Flavobacteriia</taxon>
        <taxon>Flavobacteriales</taxon>
        <taxon>Flavobacteriaceae</taxon>
    </lineage>
</organism>